<name>A0A439CUD9_9PEZI</name>
<organism evidence="2 3">
    <name type="scientific">Xylaria grammica</name>
    <dbReference type="NCBI Taxonomy" id="363999"/>
    <lineage>
        <taxon>Eukaryota</taxon>
        <taxon>Fungi</taxon>
        <taxon>Dikarya</taxon>
        <taxon>Ascomycota</taxon>
        <taxon>Pezizomycotina</taxon>
        <taxon>Sordariomycetes</taxon>
        <taxon>Xylariomycetidae</taxon>
        <taxon>Xylariales</taxon>
        <taxon>Xylariaceae</taxon>
        <taxon>Xylaria</taxon>
    </lineage>
</organism>
<feature type="compositionally biased region" description="Acidic residues" evidence="1">
    <location>
        <begin position="1"/>
        <end position="12"/>
    </location>
</feature>
<sequence>MAIFVDLDEESEPPQTQVVRGEWDGERTKLQLQQELLAAGNTNAYARDSPAVNDGEEPAANQGMRENPNRNRVTEALGCYPAGFRPGDKPSTSYTLSFPEPGRPSSGTLTKRGNDVTNNVKRSIVIAIVSWIDLNTLDNLSRTCRQIRENLLQYRGPLVTHTMHCYKEQPPLEPEDNEMNWYYMSINESYRRKGSCARDMVTECRRCAKPVCRNCIIRPPGNSAFRGRHRRLCIPCTKAPLAALTKPPLPPGTSIDTDEMQRAMCTCQSDSVWLCQPCGRNILGADQDYRSIWRWRNQYGEVLGGTGIGEGNRGVICGREGSCLGGKEVAEETDCDAADAREQLSLNHSSPASTPSPPSSFTSGSPLSSGLSASGSEGGGHRTPSPLHSHSVGLVSGSGSCLRPGYARQEIEGIGGVVKTKLVRMMRVGACVPEWEDEKNKGQILEREVSGASIRLRRYALARQVRLMIPAFLGLTYGKEYLGAQAFQGS</sequence>
<protein>
    <submittedName>
        <fullName evidence="2">Uncharacterized protein</fullName>
    </submittedName>
</protein>
<reference evidence="2 3" key="1">
    <citation type="submission" date="2018-12" db="EMBL/GenBank/DDBJ databases">
        <title>Draft genome sequence of Xylaria grammica IHI A82.</title>
        <authorList>
            <person name="Buettner E."/>
            <person name="Kellner H."/>
        </authorList>
    </citation>
    <scope>NUCLEOTIDE SEQUENCE [LARGE SCALE GENOMIC DNA]</scope>
    <source>
        <strain evidence="2 3">IHI A82</strain>
    </source>
</reference>
<feature type="compositionally biased region" description="Low complexity" evidence="1">
    <location>
        <begin position="349"/>
        <end position="375"/>
    </location>
</feature>
<dbReference type="EMBL" id="RYZI01000410">
    <property type="protein sequence ID" value="RWA05701.1"/>
    <property type="molecule type" value="Genomic_DNA"/>
</dbReference>
<gene>
    <name evidence="2" type="ORF">EKO27_g9403</name>
</gene>
<dbReference type="Proteomes" id="UP000286045">
    <property type="component" value="Unassembled WGS sequence"/>
</dbReference>
<evidence type="ECO:0000256" key="1">
    <source>
        <dbReference type="SAM" id="MobiDB-lite"/>
    </source>
</evidence>
<feature type="region of interest" description="Disordered" evidence="1">
    <location>
        <begin position="1"/>
        <end position="20"/>
    </location>
</feature>
<evidence type="ECO:0000313" key="3">
    <source>
        <dbReference type="Proteomes" id="UP000286045"/>
    </source>
</evidence>
<keyword evidence="3" id="KW-1185">Reference proteome</keyword>
<evidence type="ECO:0000313" key="2">
    <source>
        <dbReference type="EMBL" id="RWA05701.1"/>
    </source>
</evidence>
<proteinExistence type="predicted"/>
<feature type="region of interest" description="Disordered" evidence="1">
    <location>
        <begin position="346"/>
        <end position="390"/>
    </location>
</feature>
<dbReference type="STRING" id="363999.A0A439CUD9"/>
<accession>A0A439CUD9</accession>
<dbReference type="AlphaFoldDB" id="A0A439CUD9"/>
<feature type="region of interest" description="Disordered" evidence="1">
    <location>
        <begin position="44"/>
        <end position="68"/>
    </location>
</feature>
<comment type="caution">
    <text evidence="2">The sequence shown here is derived from an EMBL/GenBank/DDBJ whole genome shotgun (WGS) entry which is preliminary data.</text>
</comment>